<feature type="transmembrane region" description="Helical" evidence="6">
    <location>
        <begin position="236"/>
        <end position="255"/>
    </location>
</feature>
<sequence length="383" mass="43105">MNSHYINNLLRYLFIFFRFIFVVFILFLIGVVLYYVGNLAYPFIIAFIISFLLNPIVTLIEKKISLPRWLATLVVIIIVFGLIAGLATLFVFELINGLTYLTNVVPDHVQQLIKYFQDFFFTHIIPLWERITHLFNSLSKNQQLTIQDNIQNVGQTAGNTLAEAGKSIISWLSNVVVSLPNLLTVLIFILLATFFICKDWHKLGLLVKKKTPPRIGDNIKTIYEDLKKALLGFIRAQLTLISITAVIVLIGLFILRVDHPVTIAVVTGIVDLMPYLGTGVVFVPWIIYSFFTGSYAFTIGLSVLYAIVIIQRQLMEPKILSSSIGLDPLATLISLFVGFKLFGFLGLIIGPVTLVIIKTLAKANVFTDIWNYILGKNTANKKD</sequence>
<proteinExistence type="inferred from homology"/>
<protein>
    <submittedName>
        <fullName evidence="7">Sporulation integral membrane protein YtvI</fullName>
    </submittedName>
</protein>
<evidence type="ECO:0000256" key="1">
    <source>
        <dbReference type="ARBA" id="ARBA00004141"/>
    </source>
</evidence>
<evidence type="ECO:0000256" key="5">
    <source>
        <dbReference type="ARBA" id="ARBA00023136"/>
    </source>
</evidence>
<evidence type="ECO:0000313" key="8">
    <source>
        <dbReference type="Proteomes" id="UP000295416"/>
    </source>
</evidence>
<dbReference type="Pfam" id="PF01594">
    <property type="entry name" value="AI-2E_transport"/>
    <property type="match status" value="1"/>
</dbReference>
<name>A0A4R2PAS4_9BACL</name>
<evidence type="ECO:0000256" key="3">
    <source>
        <dbReference type="ARBA" id="ARBA00022692"/>
    </source>
</evidence>
<feature type="transmembrane region" description="Helical" evidence="6">
    <location>
        <begin position="261"/>
        <end position="283"/>
    </location>
</feature>
<comment type="caution">
    <text evidence="7">The sequence shown here is derived from an EMBL/GenBank/DDBJ whole genome shotgun (WGS) entry which is preliminary data.</text>
</comment>
<dbReference type="AlphaFoldDB" id="A0A4R2PAS4"/>
<evidence type="ECO:0000313" key="7">
    <source>
        <dbReference type="EMBL" id="TCP32092.1"/>
    </source>
</evidence>
<comment type="similarity">
    <text evidence="2">Belongs to the autoinducer-2 exporter (AI-2E) (TC 2.A.86) family.</text>
</comment>
<keyword evidence="3 6" id="KW-0812">Transmembrane</keyword>
<feature type="transmembrane region" description="Helical" evidence="6">
    <location>
        <begin position="175"/>
        <end position="197"/>
    </location>
</feature>
<feature type="transmembrane region" description="Helical" evidence="6">
    <location>
        <begin position="12"/>
        <end position="33"/>
    </location>
</feature>
<evidence type="ECO:0000256" key="4">
    <source>
        <dbReference type="ARBA" id="ARBA00022989"/>
    </source>
</evidence>
<dbReference type="RefSeq" id="WP_132742610.1">
    <property type="nucleotide sequence ID" value="NZ_SLXK01000001.1"/>
</dbReference>
<dbReference type="EMBL" id="SLXK01000001">
    <property type="protein sequence ID" value="TCP32092.1"/>
    <property type="molecule type" value="Genomic_DNA"/>
</dbReference>
<evidence type="ECO:0000256" key="6">
    <source>
        <dbReference type="SAM" id="Phobius"/>
    </source>
</evidence>
<feature type="transmembrane region" description="Helical" evidence="6">
    <location>
        <begin position="290"/>
        <end position="310"/>
    </location>
</feature>
<keyword evidence="4 6" id="KW-1133">Transmembrane helix</keyword>
<keyword evidence="8" id="KW-1185">Reference proteome</keyword>
<keyword evidence="5 6" id="KW-0472">Membrane</keyword>
<organism evidence="7 8">
    <name type="scientific">Scopulibacillus darangshiensis</name>
    <dbReference type="NCBI Taxonomy" id="442528"/>
    <lineage>
        <taxon>Bacteria</taxon>
        <taxon>Bacillati</taxon>
        <taxon>Bacillota</taxon>
        <taxon>Bacilli</taxon>
        <taxon>Bacillales</taxon>
        <taxon>Sporolactobacillaceae</taxon>
        <taxon>Scopulibacillus</taxon>
    </lineage>
</organism>
<dbReference type="GO" id="GO:0016020">
    <property type="term" value="C:membrane"/>
    <property type="evidence" value="ECO:0007669"/>
    <property type="project" value="UniProtKB-SubCell"/>
</dbReference>
<feature type="transmembrane region" description="Helical" evidence="6">
    <location>
        <begin position="330"/>
        <end position="357"/>
    </location>
</feature>
<dbReference type="OrthoDB" id="9774361at2"/>
<dbReference type="PANTHER" id="PTHR21716">
    <property type="entry name" value="TRANSMEMBRANE PROTEIN"/>
    <property type="match status" value="1"/>
</dbReference>
<evidence type="ECO:0000256" key="2">
    <source>
        <dbReference type="ARBA" id="ARBA00009773"/>
    </source>
</evidence>
<dbReference type="NCBIfam" id="TIGR02872">
    <property type="entry name" value="spore_ytvI"/>
    <property type="match status" value="1"/>
</dbReference>
<gene>
    <name evidence="7" type="ORF">EV207_10165</name>
</gene>
<dbReference type="Proteomes" id="UP000295416">
    <property type="component" value="Unassembled WGS sequence"/>
</dbReference>
<reference evidence="7 8" key="1">
    <citation type="submission" date="2019-03" db="EMBL/GenBank/DDBJ databases">
        <title>Genomic Encyclopedia of Type Strains, Phase IV (KMG-IV): sequencing the most valuable type-strain genomes for metagenomic binning, comparative biology and taxonomic classification.</title>
        <authorList>
            <person name="Goeker M."/>
        </authorList>
    </citation>
    <scope>NUCLEOTIDE SEQUENCE [LARGE SCALE GENOMIC DNA]</scope>
    <source>
        <strain evidence="7 8">DSM 19377</strain>
    </source>
</reference>
<feature type="transmembrane region" description="Helical" evidence="6">
    <location>
        <begin position="39"/>
        <end position="57"/>
    </location>
</feature>
<dbReference type="GO" id="GO:0055085">
    <property type="term" value="P:transmembrane transport"/>
    <property type="evidence" value="ECO:0007669"/>
    <property type="project" value="TreeGrafter"/>
</dbReference>
<dbReference type="PANTHER" id="PTHR21716:SF68">
    <property type="entry name" value="TRANSPORT PROTEIN YTVI-RELATED"/>
    <property type="match status" value="1"/>
</dbReference>
<dbReference type="InterPro" id="IPR014227">
    <property type="entry name" value="YtvI-like"/>
</dbReference>
<accession>A0A4R2PAS4</accession>
<dbReference type="InterPro" id="IPR002549">
    <property type="entry name" value="AI-2E-like"/>
</dbReference>
<feature type="transmembrane region" description="Helical" evidence="6">
    <location>
        <begin position="69"/>
        <end position="92"/>
    </location>
</feature>
<comment type="subcellular location">
    <subcellularLocation>
        <location evidence="1">Membrane</location>
        <topology evidence="1">Multi-pass membrane protein</topology>
    </subcellularLocation>
</comment>